<dbReference type="CDD" id="cd07182">
    <property type="entry name" value="RNase_HII_bacteria_HII_like"/>
    <property type="match status" value="1"/>
</dbReference>
<dbReference type="GO" id="GO:0005737">
    <property type="term" value="C:cytoplasm"/>
    <property type="evidence" value="ECO:0007669"/>
    <property type="project" value="UniProtKB-SubCell"/>
</dbReference>
<evidence type="ECO:0000256" key="5">
    <source>
        <dbReference type="ARBA" id="ARBA00007383"/>
    </source>
</evidence>
<evidence type="ECO:0000256" key="2">
    <source>
        <dbReference type="ARBA" id="ARBA00001946"/>
    </source>
</evidence>
<evidence type="ECO:0000259" key="17">
    <source>
        <dbReference type="PROSITE" id="PS51975"/>
    </source>
</evidence>
<evidence type="ECO:0000256" key="11">
    <source>
        <dbReference type="ARBA" id="ARBA00022759"/>
    </source>
</evidence>
<comment type="similarity">
    <text evidence="5 14 16">Belongs to the RNase HII family.</text>
</comment>
<dbReference type="GO" id="GO:0030145">
    <property type="term" value="F:manganese ion binding"/>
    <property type="evidence" value="ECO:0007669"/>
    <property type="project" value="UniProtKB-UniRule"/>
</dbReference>
<evidence type="ECO:0000256" key="12">
    <source>
        <dbReference type="ARBA" id="ARBA00022801"/>
    </source>
</evidence>
<dbReference type="PANTHER" id="PTHR10954:SF18">
    <property type="entry name" value="RIBONUCLEASE HII"/>
    <property type="match status" value="1"/>
</dbReference>
<reference evidence="18 19" key="1">
    <citation type="submission" date="2018-03" db="EMBL/GenBank/DDBJ databases">
        <title>Complete Genome Sequence of the Chinese traditional Highland Barley wine Isolate Lactobacillus reuteri WHH1689.</title>
        <authorList>
            <person name="Chen S."/>
            <person name="Chen L."/>
            <person name="Chen L."/>
            <person name="Li Y."/>
        </authorList>
    </citation>
    <scope>NUCLEOTIDE SEQUENCE [LARGE SCALE GENOMIC DNA]</scope>
    <source>
        <strain evidence="18 19">WHH1689</strain>
    </source>
</reference>
<evidence type="ECO:0000256" key="9">
    <source>
        <dbReference type="ARBA" id="ARBA00022722"/>
    </source>
</evidence>
<dbReference type="InterPro" id="IPR036397">
    <property type="entry name" value="RNaseH_sf"/>
</dbReference>
<dbReference type="EMBL" id="CP027805">
    <property type="protein sequence ID" value="AWD62261.1"/>
    <property type="molecule type" value="Genomic_DNA"/>
</dbReference>
<keyword evidence="10 14" id="KW-0479">Metal-binding</keyword>
<name>A0A2S1EQV4_LIMRT</name>
<dbReference type="EC" id="3.1.26.4" evidence="6 14"/>
<dbReference type="GO" id="GO:0004523">
    <property type="term" value="F:RNA-DNA hybrid ribonuclease activity"/>
    <property type="evidence" value="ECO:0007669"/>
    <property type="project" value="UniProtKB-UniRule"/>
</dbReference>
<proteinExistence type="inferred from homology"/>
<keyword evidence="11 14" id="KW-0255">Endonuclease</keyword>
<evidence type="ECO:0000256" key="1">
    <source>
        <dbReference type="ARBA" id="ARBA00000077"/>
    </source>
</evidence>
<dbReference type="AlphaFoldDB" id="A0A2S1EQV4"/>
<comment type="function">
    <text evidence="3 14 16">Endonuclease that specifically degrades the RNA of RNA-DNA hybrids.</text>
</comment>
<evidence type="ECO:0000256" key="4">
    <source>
        <dbReference type="ARBA" id="ARBA00004496"/>
    </source>
</evidence>
<evidence type="ECO:0000256" key="16">
    <source>
        <dbReference type="RuleBase" id="RU003515"/>
    </source>
</evidence>
<keyword evidence="8 14" id="KW-0963">Cytoplasm</keyword>
<sequence>MNKKTISQIKARLQTITDATDPYLQTIRDDSRKGVQTAIQQFEHRLARQKEAEEAFKKRFKYEKYYWENGCQYIAGMDEVGRGPLAGPVVTCAVILNADFDLIGVTDSKQLTKHERENLYLRIVDEAVEVSIAVNDAPVIDQMNIYAATQDAMIRAVNHLHHRPDHLIVDAVPLAIDIPQTTLIKGDQKSISVAAASIVAKEYRDHLMRDYDYVYPRYGFAQNMGYGTKEHLASLEKMGATPIHRRSFNPVPKYLNSPFVKLS</sequence>
<dbReference type="Proteomes" id="UP000244369">
    <property type="component" value="Chromosome"/>
</dbReference>
<evidence type="ECO:0000256" key="6">
    <source>
        <dbReference type="ARBA" id="ARBA00012180"/>
    </source>
</evidence>
<feature type="domain" description="RNase H type-2" evidence="17">
    <location>
        <begin position="72"/>
        <end position="260"/>
    </location>
</feature>
<dbReference type="InterPro" id="IPR024567">
    <property type="entry name" value="RNase_HII/HIII_dom"/>
</dbReference>
<evidence type="ECO:0000256" key="15">
    <source>
        <dbReference type="PROSITE-ProRule" id="PRU01319"/>
    </source>
</evidence>
<keyword evidence="12 14" id="KW-0378">Hydrolase</keyword>
<dbReference type="GO" id="GO:0006298">
    <property type="term" value="P:mismatch repair"/>
    <property type="evidence" value="ECO:0007669"/>
    <property type="project" value="TreeGrafter"/>
</dbReference>
<feature type="binding site" evidence="14 15">
    <location>
        <position position="78"/>
    </location>
    <ligand>
        <name>a divalent metal cation</name>
        <dbReference type="ChEBI" id="CHEBI:60240"/>
    </ligand>
</feature>
<dbReference type="NCBIfam" id="NF000595">
    <property type="entry name" value="PRK00015.1-3"/>
    <property type="match status" value="1"/>
</dbReference>
<feature type="binding site" evidence="14 15">
    <location>
        <position position="79"/>
    </location>
    <ligand>
        <name>a divalent metal cation</name>
        <dbReference type="ChEBI" id="CHEBI:60240"/>
    </ligand>
</feature>
<dbReference type="GO" id="GO:0003723">
    <property type="term" value="F:RNA binding"/>
    <property type="evidence" value="ECO:0007669"/>
    <property type="project" value="UniProtKB-UniRule"/>
</dbReference>
<dbReference type="FunFam" id="3.30.420.10:FF:000006">
    <property type="entry name" value="Ribonuclease HII"/>
    <property type="match status" value="1"/>
</dbReference>
<feature type="binding site" evidence="14 15">
    <location>
        <position position="170"/>
    </location>
    <ligand>
        <name>a divalent metal cation</name>
        <dbReference type="ChEBI" id="CHEBI:60240"/>
    </ligand>
</feature>
<gene>
    <name evidence="14 18" type="primary">rnhB</name>
    <name evidence="18" type="ORF">LWHH1689_0943</name>
</gene>
<evidence type="ECO:0000256" key="3">
    <source>
        <dbReference type="ARBA" id="ARBA00004065"/>
    </source>
</evidence>
<keyword evidence="9 14" id="KW-0540">Nuclease</keyword>
<protein>
    <recommendedName>
        <fullName evidence="7 14">Ribonuclease HII</fullName>
        <shortName evidence="14">RNase HII</shortName>
        <ecNumber evidence="6 14">3.1.26.4</ecNumber>
    </recommendedName>
</protein>
<evidence type="ECO:0000256" key="13">
    <source>
        <dbReference type="ARBA" id="ARBA00023211"/>
    </source>
</evidence>
<dbReference type="InterPro" id="IPR022898">
    <property type="entry name" value="RNase_HII"/>
</dbReference>
<organism evidence="18 19">
    <name type="scientific">Limosilactobacillus reuteri</name>
    <name type="common">Lactobacillus reuteri</name>
    <dbReference type="NCBI Taxonomy" id="1598"/>
    <lineage>
        <taxon>Bacteria</taxon>
        <taxon>Bacillati</taxon>
        <taxon>Bacillota</taxon>
        <taxon>Bacilli</taxon>
        <taxon>Lactobacillales</taxon>
        <taxon>Lactobacillaceae</taxon>
        <taxon>Limosilactobacillus</taxon>
    </lineage>
</organism>
<evidence type="ECO:0000313" key="19">
    <source>
        <dbReference type="Proteomes" id="UP000244369"/>
    </source>
</evidence>
<keyword evidence="13 14" id="KW-0464">Manganese</keyword>
<dbReference type="NCBIfam" id="NF000594">
    <property type="entry name" value="PRK00015.1-1"/>
    <property type="match status" value="1"/>
</dbReference>
<evidence type="ECO:0000256" key="14">
    <source>
        <dbReference type="HAMAP-Rule" id="MF_00052"/>
    </source>
</evidence>
<dbReference type="Gene3D" id="3.30.420.10">
    <property type="entry name" value="Ribonuclease H-like superfamily/Ribonuclease H"/>
    <property type="match status" value="1"/>
</dbReference>
<dbReference type="InterPro" id="IPR001352">
    <property type="entry name" value="RNase_HII/HIII"/>
</dbReference>
<comment type="cofactor">
    <cofactor evidence="2">
        <name>Mg(2+)</name>
        <dbReference type="ChEBI" id="CHEBI:18420"/>
    </cofactor>
</comment>
<dbReference type="GO" id="GO:0043137">
    <property type="term" value="P:DNA replication, removal of RNA primer"/>
    <property type="evidence" value="ECO:0007669"/>
    <property type="project" value="TreeGrafter"/>
</dbReference>
<dbReference type="HAMAP" id="MF_00052_B">
    <property type="entry name" value="RNase_HII_B"/>
    <property type="match status" value="1"/>
</dbReference>
<dbReference type="PANTHER" id="PTHR10954">
    <property type="entry name" value="RIBONUCLEASE H2 SUBUNIT A"/>
    <property type="match status" value="1"/>
</dbReference>
<comment type="cofactor">
    <cofactor evidence="14 15">
        <name>Mn(2+)</name>
        <dbReference type="ChEBI" id="CHEBI:29035"/>
    </cofactor>
    <cofactor evidence="14 15">
        <name>Mg(2+)</name>
        <dbReference type="ChEBI" id="CHEBI:18420"/>
    </cofactor>
    <text evidence="14 15">Manganese or magnesium. Binds 1 divalent metal ion per monomer in the absence of substrate. May bind a second metal ion after substrate binding.</text>
</comment>
<dbReference type="SUPFAM" id="SSF53098">
    <property type="entry name" value="Ribonuclease H-like"/>
    <property type="match status" value="1"/>
</dbReference>
<dbReference type="GO" id="GO:0032299">
    <property type="term" value="C:ribonuclease H2 complex"/>
    <property type="evidence" value="ECO:0007669"/>
    <property type="project" value="TreeGrafter"/>
</dbReference>
<evidence type="ECO:0000313" key="18">
    <source>
        <dbReference type="EMBL" id="AWD62261.1"/>
    </source>
</evidence>
<dbReference type="PROSITE" id="PS51975">
    <property type="entry name" value="RNASE_H_2"/>
    <property type="match status" value="1"/>
</dbReference>
<evidence type="ECO:0000256" key="7">
    <source>
        <dbReference type="ARBA" id="ARBA00019179"/>
    </source>
</evidence>
<comment type="catalytic activity">
    <reaction evidence="1 14 15 16">
        <text>Endonucleolytic cleavage to 5'-phosphomonoester.</text>
        <dbReference type="EC" id="3.1.26.4"/>
    </reaction>
</comment>
<comment type="subcellular location">
    <subcellularLocation>
        <location evidence="4 14">Cytoplasm</location>
    </subcellularLocation>
</comment>
<accession>A0A2S1EQV4</accession>
<dbReference type="InterPro" id="IPR012337">
    <property type="entry name" value="RNaseH-like_sf"/>
</dbReference>
<dbReference type="Pfam" id="PF01351">
    <property type="entry name" value="RNase_HII"/>
    <property type="match status" value="1"/>
</dbReference>
<evidence type="ECO:0000256" key="8">
    <source>
        <dbReference type="ARBA" id="ARBA00022490"/>
    </source>
</evidence>
<evidence type="ECO:0000256" key="10">
    <source>
        <dbReference type="ARBA" id="ARBA00022723"/>
    </source>
</evidence>